<accession>A0A5B8LLD8</accession>
<keyword evidence="2" id="KW-0732">Signal</keyword>
<organism evidence="3 4">
    <name type="scientific">Sphingomonas panacisoli</name>
    <dbReference type="NCBI Taxonomy" id="1813879"/>
    <lineage>
        <taxon>Bacteria</taxon>
        <taxon>Pseudomonadati</taxon>
        <taxon>Pseudomonadota</taxon>
        <taxon>Alphaproteobacteria</taxon>
        <taxon>Sphingomonadales</taxon>
        <taxon>Sphingomonadaceae</taxon>
        <taxon>Sphingomonas</taxon>
    </lineage>
</organism>
<dbReference type="Proteomes" id="UP000315673">
    <property type="component" value="Chromosome"/>
</dbReference>
<dbReference type="RefSeq" id="WP_146573885.1">
    <property type="nucleotide sequence ID" value="NZ_CP042306.1"/>
</dbReference>
<name>A0A5B8LLD8_9SPHN</name>
<feature type="chain" id="PRO_5023028156" evidence="2">
    <location>
        <begin position="18"/>
        <end position="84"/>
    </location>
</feature>
<dbReference type="AlphaFoldDB" id="A0A5B8LLD8"/>
<evidence type="ECO:0000313" key="3">
    <source>
        <dbReference type="EMBL" id="QDZ08893.1"/>
    </source>
</evidence>
<reference evidence="3 4" key="1">
    <citation type="submission" date="2019-07" db="EMBL/GenBank/DDBJ databases">
        <title>Full genome sequence of Sphingomonas sp. 4R-6-7(HKS19).</title>
        <authorList>
            <person name="Im W.-T."/>
        </authorList>
    </citation>
    <scope>NUCLEOTIDE SEQUENCE [LARGE SCALE GENOMIC DNA]</scope>
    <source>
        <strain evidence="3 4">HKS19</strain>
    </source>
</reference>
<proteinExistence type="predicted"/>
<dbReference type="KEGG" id="spai:FPZ24_16595"/>
<dbReference type="EMBL" id="CP042306">
    <property type="protein sequence ID" value="QDZ08893.1"/>
    <property type="molecule type" value="Genomic_DNA"/>
</dbReference>
<evidence type="ECO:0000256" key="2">
    <source>
        <dbReference type="SAM" id="SignalP"/>
    </source>
</evidence>
<feature type="region of interest" description="Disordered" evidence="1">
    <location>
        <begin position="62"/>
        <end position="84"/>
    </location>
</feature>
<dbReference type="OrthoDB" id="7452412at2"/>
<feature type="signal peptide" evidence="2">
    <location>
        <begin position="1"/>
        <end position="17"/>
    </location>
</feature>
<sequence>MMMLAAVAVSVTLPAVAQTGAPSVAEPKKEKKSCRRYTVTGSIVGTRAVCHTVSEWAAIDGANSRNAQDTLDDSRLRNSNPLAK</sequence>
<protein>
    <submittedName>
        <fullName evidence="3">Uncharacterized protein</fullName>
    </submittedName>
</protein>
<evidence type="ECO:0000313" key="4">
    <source>
        <dbReference type="Proteomes" id="UP000315673"/>
    </source>
</evidence>
<gene>
    <name evidence="3" type="ORF">FPZ24_16595</name>
</gene>
<keyword evidence="4" id="KW-1185">Reference proteome</keyword>
<evidence type="ECO:0000256" key="1">
    <source>
        <dbReference type="SAM" id="MobiDB-lite"/>
    </source>
</evidence>